<sequence length="54" mass="6103">NLYSVIDHKRNPTYQIVTYKSRNALRNYVRKNGTFPRQCAKAGGGFMAALLSVL</sequence>
<dbReference type="AlphaFoldDB" id="E3RDG3"/>
<keyword evidence="2" id="KW-1185">Reference proteome</keyword>
<dbReference type="HOGENOM" id="CLU_3056193_0_0_1"/>
<organism evidence="2">
    <name type="scientific">Pyrenophora teres f. teres (strain 0-1)</name>
    <name type="common">Barley net blotch fungus</name>
    <name type="synonym">Drechslera teres f. teres</name>
    <dbReference type="NCBI Taxonomy" id="861557"/>
    <lineage>
        <taxon>Eukaryota</taxon>
        <taxon>Fungi</taxon>
        <taxon>Dikarya</taxon>
        <taxon>Ascomycota</taxon>
        <taxon>Pezizomycotina</taxon>
        <taxon>Dothideomycetes</taxon>
        <taxon>Pleosporomycetidae</taxon>
        <taxon>Pleosporales</taxon>
        <taxon>Pleosporineae</taxon>
        <taxon>Pleosporaceae</taxon>
        <taxon>Pyrenophora</taxon>
    </lineage>
</organism>
<dbReference type="OrthoDB" id="6105938at2759"/>
<dbReference type="EMBL" id="GL532110">
    <property type="protein sequence ID" value="EFQ96236.1"/>
    <property type="molecule type" value="Genomic_DNA"/>
</dbReference>
<proteinExistence type="predicted"/>
<reference evidence="1 2" key="1">
    <citation type="journal article" date="2010" name="Genome Biol.">
        <title>A first genome assembly of the barley fungal pathogen Pyrenophora teres f. teres.</title>
        <authorList>
            <person name="Ellwood S.R."/>
            <person name="Liu Z."/>
            <person name="Syme R.A."/>
            <person name="Lai Z."/>
            <person name="Hane J.K."/>
            <person name="Keiper F."/>
            <person name="Moffat C.S."/>
            <person name="Oliver R.P."/>
            <person name="Friesen T.L."/>
        </authorList>
    </citation>
    <scope>NUCLEOTIDE SEQUENCE [LARGE SCALE GENOMIC DNA]</scope>
    <source>
        <strain evidence="1 2">0-1</strain>
    </source>
</reference>
<evidence type="ECO:0000313" key="1">
    <source>
        <dbReference type="EMBL" id="EFQ96236.1"/>
    </source>
</evidence>
<evidence type="ECO:0000313" key="2">
    <source>
        <dbReference type="Proteomes" id="UP000001067"/>
    </source>
</evidence>
<accession>E3RDG3</accession>
<dbReference type="Proteomes" id="UP000001067">
    <property type="component" value="Unassembled WGS sequence"/>
</dbReference>
<feature type="non-terminal residue" evidence="1">
    <location>
        <position position="1"/>
    </location>
</feature>
<protein>
    <submittedName>
        <fullName evidence="1">Uncharacterized protein</fullName>
    </submittedName>
</protein>
<gene>
    <name evidence="1" type="ORF">PTT_02272</name>
</gene>
<name>E3RDG3_PYRTT</name>
<dbReference type="KEGG" id="pte:PTT_02272"/>